<dbReference type="EMBL" id="CAUYUJ010006446">
    <property type="protein sequence ID" value="CAK0817374.1"/>
    <property type="molecule type" value="Genomic_DNA"/>
</dbReference>
<feature type="compositionally biased region" description="Basic and acidic residues" evidence="1">
    <location>
        <begin position="301"/>
        <end position="312"/>
    </location>
</feature>
<feature type="compositionally biased region" description="Basic and acidic residues" evidence="1">
    <location>
        <begin position="234"/>
        <end position="244"/>
    </location>
</feature>
<reference evidence="2" key="1">
    <citation type="submission" date="2023-10" db="EMBL/GenBank/DDBJ databases">
        <authorList>
            <person name="Chen Y."/>
            <person name="Shah S."/>
            <person name="Dougan E. K."/>
            <person name="Thang M."/>
            <person name="Chan C."/>
        </authorList>
    </citation>
    <scope>NUCLEOTIDE SEQUENCE [LARGE SCALE GENOMIC DNA]</scope>
</reference>
<evidence type="ECO:0000313" key="2">
    <source>
        <dbReference type="EMBL" id="CAK0817374.1"/>
    </source>
</evidence>
<feature type="compositionally biased region" description="Low complexity" evidence="1">
    <location>
        <begin position="33"/>
        <end position="44"/>
    </location>
</feature>
<gene>
    <name evidence="2" type="ORF">PCOR1329_LOCUS20010</name>
</gene>
<feature type="compositionally biased region" description="Basic and acidic residues" evidence="1">
    <location>
        <begin position="8"/>
        <end position="19"/>
    </location>
</feature>
<comment type="caution">
    <text evidence="2">The sequence shown here is derived from an EMBL/GenBank/DDBJ whole genome shotgun (WGS) entry which is preliminary data.</text>
</comment>
<feature type="compositionally biased region" description="Low complexity" evidence="1">
    <location>
        <begin position="155"/>
        <end position="166"/>
    </location>
</feature>
<evidence type="ECO:0000313" key="3">
    <source>
        <dbReference type="Proteomes" id="UP001189429"/>
    </source>
</evidence>
<feature type="non-terminal residue" evidence="2">
    <location>
        <position position="312"/>
    </location>
</feature>
<sequence length="312" mass="33414">MGAGGRTEMFDDTRPEAAVDKGGASGRARDAAARAPRPSPAGVSRRARPRHPPARPRRHSTAWATCTRTLHLQVGVKKFGRRGEGQERPDLLRSRRGISEAPLGENEGRAAASVPLSPRTNSAYSRSSTWPDTKRSTSRMPSSGRAESAPAGRPRATARSSVSSTRRGGDGQRRQRPQAAARLLGAAAAVPAQHADPVARATRVPARRDPGRKGPIFEPPIHGARLSTGSVVQRIDDRSKECRPRCPHLAAPGPLATTSSRPPRAVAKARQQCTRKWCSSTSLRGPPTRGRQRGRGVSEGSEGHPDPLLRSF</sequence>
<accession>A0ABN9RG15</accession>
<feature type="compositionally biased region" description="Basic and acidic residues" evidence="1">
    <location>
        <begin position="81"/>
        <end position="93"/>
    </location>
</feature>
<feature type="compositionally biased region" description="Basic residues" evidence="1">
    <location>
        <begin position="45"/>
        <end position="60"/>
    </location>
</feature>
<dbReference type="Proteomes" id="UP001189429">
    <property type="component" value="Unassembled WGS sequence"/>
</dbReference>
<feature type="compositionally biased region" description="Polar residues" evidence="1">
    <location>
        <begin position="118"/>
        <end position="131"/>
    </location>
</feature>
<feature type="compositionally biased region" description="Low complexity" evidence="1">
    <location>
        <begin position="177"/>
        <end position="204"/>
    </location>
</feature>
<keyword evidence="3" id="KW-1185">Reference proteome</keyword>
<name>A0ABN9RG15_9DINO</name>
<feature type="region of interest" description="Disordered" evidence="1">
    <location>
        <begin position="1"/>
        <end position="312"/>
    </location>
</feature>
<evidence type="ECO:0000256" key="1">
    <source>
        <dbReference type="SAM" id="MobiDB-lite"/>
    </source>
</evidence>
<protein>
    <submittedName>
        <fullName evidence="2">Uncharacterized protein</fullName>
    </submittedName>
</protein>
<feature type="compositionally biased region" description="Polar residues" evidence="1">
    <location>
        <begin position="271"/>
        <end position="283"/>
    </location>
</feature>
<organism evidence="2 3">
    <name type="scientific">Prorocentrum cordatum</name>
    <dbReference type="NCBI Taxonomy" id="2364126"/>
    <lineage>
        <taxon>Eukaryota</taxon>
        <taxon>Sar</taxon>
        <taxon>Alveolata</taxon>
        <taxon>Dinophyceae</taxon>
        <taxon>Prorocentrales</taxon>
        <taxon>Prorocentraceae</taxon>
        <taxon>Prorocentrum</taxon>
    </lineage>
</organism>
<proteinExistence type="predicted"/>